<proteinExistence type="inferred from homology"/>
<feature type="domain" description="EamA" evidence="8">
    <location>
        <begin position="147"/>
        <end position="283"/>
    </location>
</feature>
<reference evidence="9 10" key="1">
    <citation type="submission" date="2023-04" db="EMBL/GenBank/DDBJ databases">
        <title>Fusibacter bizertensis strain WBS, isolated from littoral bottom sediments of the Arctic seas - biochemical and genomic analysis.</title>
        <authorList>
            <person name="Brioukhanov A.L."/>
        </authorList>
    </citation>
    <scope>NUCLEOTIDE SEQUENCE [LARGE SCALE GENOMIC DNA]</scope>
    <source>
        <strain evidence="9 10">WBS</strain>
    </source>
</reference>
<accession>A0ABT6NBM7</accession>
<comment type="caution">
    <text evidence="9">The sequence shown here is derived from an EMBL/GenBank/DDBJ whole genome shotgun (WGS) entry which is preliminary data.</text>
</comment>
<evidence type="ECO:0000313" key="10">
    <source>
        <dbReference type="Proteomes" id="UP001158045"/>
    </source>
</evidence>
<dbReference type="Pfam" id="PF00892">
    <property type="entry name" value="EamA"/>
    <property type="match status" value="2"/>
</dbReference>
<feature type="transmembrane region" description="Helical" evidence="7">
    <location>
        <begin position="91"/>
        <end position="113"/>
    </location>
</feature>
<keyword evidence="6 7" id="KW-0472">Membrane</keyword>
<evidence type="ECO:0000256" key="1">
    <source>
        <dbReference type="ARBA" id="ARBA00004651"/>
    </source>
</evidence>
<evidence type="ECO:0000259" key="8">
    <source>
        <dbReference type="Pfam" id="PF00892"/>
    </source>
</evidence>
<dbReference type="RefSeq" id="WP_281093649.1">
    <property type="nucleotide sequence ID" value="NZ_JARYZI010000003.1"/>
</dbReference>
<keyword evidence="3" id="KW-1003">Cell membrane</keyword>
<name>A0ABT6NBM7_9FIRM</name>
<feature type="domain" description="EamA" evidence="8">
    <location>
        <begin position="6"/>
        <end position="136"/>
    </location>
</feature>
<dbReference type="PANTHER" id="PTHR42920">
    <property type="entry name" value="OS03G0707200 PROTEIN-RELATED"/>
    <property type="match status" value="1"/>
</dbReference>
<dbReference type="PANTHER" id="PTHR42920:SF5">
    <property type="entry name" value="EAMA DOMAIN-CONTAINING PROTEIN"/>
    <property type="match status" value="1"/>
</dbReference>
<keyword evidence="4 7" id="KW-0812">Transmembrane</keyword>
<comment type="similarity">
    <text evidence="2">Belongs to the EamA transporter family.</text>
</comment>
<dbReference type="InterPro" id="IPR037185">
    <property type="entry name" value="EmrE-like"/>
</dbReference>
<feature type="transmembrane region" description="Helical" evidence="7">
    <location>
        <begin position="67"/>
        <end position="85"/>
    </location>
</feature>
<sequence length="293" mass="32131">MKSKLAELGLMLSVALWGASFALTKPLLDIMNIFTFMAMRFVIGGIILVFFLVVFKQFKLSNQALKGGLITGLLLFLAFILHTYGLKYTTVAKNAFIVGSNVIFVPIILTFIYKKHQTKNIWFSTILAIIGLALITLDGIHGGINNGDIITVFGTIFISFYILKVEKFVKNTHAITLASIQVLTVGVLSLLFALFSEDLSLLTTNLKINPQLWINILILSIGCTSIAYLIANYCQSILTASRTALLYVFEPLFGALFGWIILGEALGLQGLAGALLITFATILPSISRLIRDN</sequence>
<evidence type="ECO:0000256" key="3">
    <source>
        <dbReference type="ARBA" id="ARBA00022475"/>
    </source>
</evidence>
<dbReference type="InterPro" id="IPR051258">
    <property type="entry name" value="Diverse_Substrate_Transporter"/>
</dbReference>
<evidence type="ECO:0000256" key="6">
    <source>
        <dbReference type="ARBA" id="ARBA00023136"/>
    </source>
</evidence>
<feature type="transmembrane region" description="Helical" evidence="7">
    <location>
        <begin position="34"/>
        <end position="55"/>
    </location>
</feature>
<dbReference type="InterPro" id="IPR000620">
    <property type="entry name" value="EamA_dom"/>
</dbReference>
<dbReference type="SUPFAM" id="SSF103481">
    <property type="entry name" value="Multidrug resistance efflux transporter EmrE"/>
    <property type="match status" value="2"/>
</dbReference>
<feature type="transmembrane region" description="Helical" evidence="7">
    <location>
        <begin position="175"/>
        <end position="196"/>
    </location>
</feature>
<evidence type="ECO:0000256" key="4">
    <source>
        <dbReference type="ARBA" id="ARBA00022692"/>
    </source>
</evidence>
<keyword evidence="10" id="KW-1185">Reference proteome</keyword>
<dbReference type="EMBL" id="JARYZI010000003">
    <property type="protein sequence ID" value="MDH8677825.1"/>
    <property type="molecule type" value="Genomic_DNA"/>
</dbReference>
<comment type="subcellular location">
    <subcellularLocation>
        <location evidence="1">Cell membrane</location>
        <topology evidence="1">Multi-pass membrane protein</topology>
    </subcellularLocation>
</comment>
<feature type="transmembrane region" description="Helical" evidence="7">
    <location>
        <begin position="143"/>
        <end position="163"/>
    </location>
</feature>
<protein>
    <submittedName>
        <fullName evidence="9">DMT family transporter</fullName>
    </submittedName>
</protein>
<evidence type="ECO:0000256" key="7">
    <source>
        <dbReference type="SAM" id="Phobius"/>
    </source>
</evidence>
<feature type="transmembrane region" description="Helical" evidence="7">
    <location>
        <begin position="212"/>
        <end position="231"/>
    </location>
</feature>
<evidence type="ECO:0000256" key="2">
    <source>
        <dbReference type="ARBA" id="ARBA00007362"/>
    </source>
</evidence>
<feature type="transmembrane region" description="Helical" evidence="7">
    <location>
        <begin position="268"/>
        <end position="290"/>
    </location>
</feature>
<gene>
    <name evidence="9" type="ORF">QE109_06685</name>
</gene>
<evidence type="ECO:0000256" key="5">
    <source>
        <dbReference type="ARBA" id="ARBA00022989"/>
    </source>
</evidence>
<feature type="transmembrane region" description="Helical" evidence="7">
    <location>
        <begin position="120"/>
        <end position="137"/>
    </location>
</feature>
<keyword evidence="5 7" id="KW-1133">Transmembrane helix</keyword>
<evidence type="ECO:0000313" key="9">
    <source>
        <dbReference type="EMBL" id="MDH8677825.1"/>
    </source>
</evidence>
<feature type="transmembrane region" description="Helical" evidence="7">
    <location>
        <begin position="243"/>
        <end position="262"/>
    </location>
</feature>
<dbReference type="Proteomes" id="UP001158045">
    <property type="component" value="Unassembled WGS sequence"/>
</dbReference>
<organism evidence="9 10">
    <name type="scientific">Fusibacter bizertensis</name>
    <dbReference type="NCBI Taxonomy" id="1488331"/>
    <lineage>
        <taxon>Bacteria</taxon>
        <taxon>Bacillati</taxon>
        <taxon>Bacillota</taxon>
        <taxon>Clostridia</taxon>
        <taxon>Eubacteriales</taxon>
        <taxon>Eubacteriales Family XII. Incertae Sedis</taxon>
        <taxon>Fusibacter</taxon>
    </lineage>
</organism>